<evidence type="ECO:0000256" key="4">
    <source>
        <dbReference type="SAM" id="Coils"/>
    </source>
</evidence>
<dbReference type="RefSeq" id="WP_121275033.1">
    <property type="nucleotide sequence ID" value="NZ_RBZV01000001.1"/>
</dbReference>
<dbReference type="SUPFAM" id="SSF48008">
    <property type="entry name" value="GntR ligand-binding domain-like"/>
    <property type="match status" value="1"/>
</dbReference>
<organism evidence="6 7">
    <name type="scientific">Trinickia fusca</name>
    <dbReference type="NCBI Taxonomy" id="2419777"/>
    <lineage>
        <taxon>Bacteria</taxon>
        <taxon>Pseudomonadati</taxon>
        <taxon>Pseudomonadota</taxon>
        <taxon>Betaproteobacteria</taxon>
        <taxon>Burkholderiales</taxon>
        <taxon>Burkholderiaceae</taxon>
        <taxon>Trinickia</taxon>
    </lineage>
</organism>
<sequence length="217" mass="24364">MQERIDSTADGIAAELRQWIASGTLSDGARLVERELAERFAVSRIPLREALRKLEAQGLIAIHPNRGAVVRTLTLADVDEIYSLRMLLEGDAIFQAVKRMDEETLVRASLVHRLLGKAETQEKQGALNREFHELLYAPCGNLRQLNAIRDLRAQVERYERLQATLLADTPAFQHEHASILKACRERDARLAKSMTVTHLATAKRIVGKVVTQALTPR</sequence>
<dbReference type="PRINTS" id="PR00035">
    <property type="entry name" value="HTHGNTR"/>
</dbReference>
<dbReference type="OrthoDB" id="9799812at2"/>
<comment type="caution">
    <text evidence="6">The sequence shown here is derived from an EMBL/GenBank/DDBJ whole genome shotgun (WGS) entry which is preliminary data.</text>
</comment>
<dbReference type="EMBL" id="RBZV01000001">
    <property type="protein sequence ID" value="RKP52285.1"/>
    <property type="molecule type" value="Genomic_DNA"/>
</dbReference>
<evidence type="ECO:0000313" key="7">
    <source>
        <dbReference type="Proteomes" id="UP000280434"/>
    </source>
</evidence>
<dbReference type="GO" id="GO:0003677">
    <property type="term" value="F:DNA binding"/>
    <property type="evidence" value="ECO:0007669"/>
    <property type="project" value="UniProtKB-KW"/>
</dbReference>
<keyword evidence="1" id="KW-0805">Transcription regulation</keyword>
<dbReference type="AlphaFoldDB" id="A0A494XNN6"/>
<accession>A0A494XNN6</accession>
<dbReference type="SMART" id="SM00345">
    <property type="entry name" value="HTH_GNTR"/>
    <property type="match status" value="1"/>
</dbReference>
<gene>
    <name evidence="6" type="ORF">D7S89_01755</name>
</gene>
<dbReference type="InterPro" id="IPR036388">
    <property type="entry name" value="WH-like_DNA-bd_sf"/>
</dbReference>
<dbReference type="SUPFAM" id="SSF46785">
    <property type="entry name" value="Winged helix' DNA-binding domain"/>
    <property type="match status" value="1"/>
</dbReference>
<evidence type="ECO:0000259" key="5">
    <source>
        <dbReference type="PROSITE" id="PS50949"/>
    </source>
</evidence>
<evidence type="ECO:0000256" key="2">
    <source>
        <dbReference type="ARBA" id="ARBA00023125"/>
    </source>
</evidence>
<dbReference type="InterPro" id="IPR008920">
    <property type="entry name" value="TF_FadR/GntR_C"/>
</dbReference>
<name>A0A494XNN6_9BURK</name>
<reference evidence="6 7" key="1">
    <citation type="submission" date="2018-10" db="EMBL/GenBank/DDBJ databases">
        <title>Paraburkholderia sp. 7MK8-2, isolated from soil.</title>
        <authorList>
            <person name="Gao Z.-H."/>
            <person name="Qiu L.-H."/>
        </authorList>
    </citation>
    <scope>NUCLEOTIDE SEQUENCE [LARGE SCALE GENOMIC DNA]</scope>
    <source>
        <strain evidence="6 7">7MK8-2</strain>
    </source>
</reference>
<keyword evidence="7" id="KW-1185">Reference proteome</keyword>
<dbReference type="Gene3D" id="1.20.120.530">
    <property type="entry name" value="GntR ligand-binding domain-like"/>
    <property type="match status" value="1"/>
</dbReference>
<dbReference type="CDD" id="cd07377">
    <property type="entry name" value="WHTH_GntR"/>
    <property type="match status" value="1"/>
</dbReference>
<dbReference type="Pfam" id="PF07729">
    <property type="entry name" value="FCD"/>
    <property type="match status" value="1"/>
</dbReference>
<dbReference type="PANTHER" id="PTHR43537:SF41">
    <property type="entry name" value="TRANSCRIPTIONAL REGULATORY PROTEIN"/>
    <property type="match status" value="1"/>
</dbReference>
<dbReference type="SMART" id="SM00895">
    <property type="entry name" value="FCD"/>
    <property type="match status" value="1"/>
</dbReference>
<keyword evidence="3" id="KW-0804">Transcription</keyword>
<protein>
    <submittedName>
        <fullName evidence="6">GntR family transcriptional regulator</fullName>
    </submittedName>
</protein>
<dbReference type="InterPro" id="IPR000524">
    <property type="entry name" value="Tscrpt_reg_HTH_GntR"/>
</dbReference>
<dbReference type="PANTHER" id="PTHR43537">
    <property type="entry name" value="TRANSCRIPTIONAL REGULATOR, GNTR FAMILY"/>
    <property type="match status" value="1"/>
</dbReference>
<keyword evidence="2" id="KW-0238">DNA-binding</keyword>
<evidence type="ECO:0000313" key="6">
    <source>
        <dbReference type="EMBL" id="RKP52285.1"/>
    </source>
</evidence>
<dbReference type="PROSITE" id="PS50949">
    <property type="entry name" value="HTH_GNTR"/>
    <property type="match status" value="1"/>
</dbReference>
<dbReference type="InterPro" id="IPR011711">
    <property type="entry name" value="GntR_C"/>
</dbReference>
<feature type="coiled-coil region" evidence="4">
    <location>
        <begin position="141"/>
        <end position="168"/>
    </location>
</feature>
<feature type="domain" description="HTH gntR-type" evidence="5">
    <location>
        <begin position="6"/>
        <end position="73"/>
    </location>
</feature>
<dbReference type="Proteomes" id="UP000280434">
    <property type="component" value="Unassembled WGS sequence"/>
</dbReference>
<dbReference type="Pfam" id="PF00392">
    <property type="entry name" value="GntR"/>
    <property type="match status" value="1"/>
</dbReference>
<dbReference type="GO" id="GO:0003700">
    <property type="term" value="F:DNA-binding transcription factor activity"/>
    <property type="evidence" value="ECO:0007669"/>
    <property type="project" value="InterPro"/>
</dbReference>
<dbReference type="InterPro" id="IPR036390">
    <property type="entry name" value="WH_DNA-bd_sf"/>
</dbReference>
<dbReference type="Gene3D" id="1.10.10.10">
    <property type="entry name" value="Winged helix-like DNA-binding domain superfamily/Winged helix DNA-binding domain"/>
    <property type="match status" value="1"/>
</dbReference>
<proteinExistence type="predicted"/>
<keyword evidence="4" id="KW-0175">Coiled coil</keyword>
<evidence type="ECO:0000256" key="1">
    <source>
        <dbReference type="ARBA" id="ARBA00023015"/>
    </source>
</evidence>
<evidence type="ECO:0000256" key="3">
    <source>
        <dbReference type="ARBA" id="ARBA00023163"/>
    </source>
</evidence>